<proteinExistence type="predicted"/>
<dbReference type="EMBL" id="WMET01000006">
    <property type="protein sequence ID" value="MYL21737.1"/>
    <property type="molecule type" value="Genomic_DNA"/>
</dbReference>
<evidence type="ECO:0000259" key="6">
    <source>
        <dbReference type="Pfam" id="PF06803"/>
    </source>
</evidence>
<keyword evidence="4 5" id="KW-0472">Membrane</keyword>
<dbReference type="InterPro" id="IPR016941">
    <property type="entry name" value="UCP029962"/>
</dbReference>
<gene>
    <name evidence="7" type="ORF">GLW04_17700</name>
</gene>
<evidence type="ECO:0000256" key="4">
    <source>
        <dbReference type="ARBA" id="ARBA00023136"/>
    </source>
</evidence>
<comment type="caution">
    <text evidence="7">The sequence shown here is derived from an EMBL/GenBank/DDBJ whole genome shotgun (WGS) entry which is preliminary data.</text>
</comment>
<dbReference type="OrthoDB" id="2679475at2"/>
<dbReference type="AlphaFoldDB" id="A0A845E6E5"/>
<dbReference type="PIRSF" id="PIRSF029962">
    <property type="entry name" value="UCP029962"/>
    <property type="match status" value="1"/>
</dbReference>
<dbReference type="Pfam" id="PF06803">
    <property type="entry name" value="DUF1232"/>
    <property type="match status" value="1"/>
</dbReference>
<evidence type="ECO:0000256" key="3">
    <source>
        <dbReference type="ARBA" id="ARBA00022989"/>
    </source>
</evidence>
<feature type="transmembrane region" description="Helical" evidence="5">
    <location>
        <begin position="36"/>
        <end position="53"/>
    </location>
</feature>
<evidence type="ECO:0000256" key="2">
    <source>
        <dbReference type="ARBA" id="ARBA00022692"/>
    </source>
</evidence>
<organism evidence="7 8">
    <name type="scientific">Halobacillus litoralis</name>
    <dbReference type="NCBI Taxonomy" id="45668"/>
    <lineage>
        <taxon>Bacteria</taxon>
        <taxon>Bacillati</taxon>
        <taxon>Bacillota</taxon>
        <taxon>Bacilli</taxon>
        <taxon>Bacillales</taxon>
        <taxon>Bacillaceae</taxon>
        <taxon>Halobacillus</taxon>
    </lineage>
</organism>
<dbReference type="GO" id="GO:0012505">
    <property type="term" value="C:endomembrane system"/>
    <property type="evidence" value="ECO:0007669"/>
    <property type="project" value="UniProtKB-SubCell"/>
</dbReference>
<keyword evidence="3 5" id="KW-1133">Transmembrane helix</keyword>
<comment type="subcellular location">
    <subcellularLocation>
        <location evidence="1">Endomembrane system</location>
        <topology evidence="1">Multi-pass membrane protein</topology>
    </subcellularLocation>
</comment>
<sequence>MIRFWRRIKFLFNVRKSVPFIIRFFQSRQVSLKKKWVSVLLLAAYLVFPWDLIPDVLVFFGLVDDLAVFTYVLQWMVKMAPESLQDEFRVYKE</sequence>
<dbReference type="RefSeq" id="WP_160839731.1">
    <property type="nucleotide sequence ID" value="NZ_JAIVAK010000009.1"/>
</dbReference>
<accession>A0A845E6E5</accession>
<dbReference type="Proteomes" id="UP000460949">
    <property type="component" value="Unassembled WGS sequence"/>
</dbReference>
<feature type="domain" description="DUF1232" evidence="6">
    <location>
        <begin position="36"/>
        <end position="70"/>
    </location>
</feature>
<evidence type="ECO:0000313" key="8">
    <source>
        <dbReference type="Proteomes" id="UP000460949"/>
    </source>
</evidence>
<evidence type="ECO:0000313" key="7">
    <source>
        <dbReference type="EMBL" id="MYL21737.1"/>
    </source>
</evidence>
<protein>
    <submittedName>
        <fullName evidence="7">DUF1232 domain-containing protein</fullName>
    </submittedName>
</protein>
<name>A0A845E6E5_9BACI</name>
<dbReference type="InterPro" id="IPR010652">
    <property type="entry name" value="DUF1232"/>
</dbReference>
<evidence type="ECO:0000256" key="1">
    <source>
        <dbReference type="ARBA" id="ARBA00004127"/>
    </source>
</evidence>
<reference evidence="7 8" key="1">
    <citation type="submission" date="2019-11" db="EMBL/GenBank/DDBJ databases">
        <title>Genome sequences of 17 halophilic strains isolated from different environments.</title>
        <authorList>
            <person name="Furrow R.E."/>
        </authorList>
    </citation>
    <scope>NUCLEOTIDE SEQUENCE [LARGE SCALE GENOMIC DNA]</scope>
    <source>
        <strain evidence="7 8">22511_23_Filter</strain>
    </source>
</reference>
<keyword evidence="2 5" id="KW-0812">Transmembrane</keyword>
<evidence type="ECO:0000256" key="5">
    <source>
        <dbReference type="SAM" id="Phobius"/>
    </source>
</evidence>